<dbReference type="SUPFAM" id="SSF53474">
    <property type="entry name" value="alpha/beta-Hydrolases"/>
    <property type="match status" value="1"/>
</dbReference>
<dbReference type="OrthoDB" id="199913at2759"/>
<dbReference type="PANTHER" id="PTHR11610:SF173">
    <property type="entry name" value="LIPASE DOMAIN-CONTAINING PROTEIN-RELATED"/>
    <property type="match status" value="1"/>
</dbReference>
<dbReference type="PANTHER" id="PTHR11610">
    <property type="entry name" value="LIPASE"/>
    <property type="match status" value="1"/>
</dbReference>
<keyword evidence="7" id="KW-1185">Reference proteome</keyword>
<dbReference type="InterPro" id="IPR013818">
    <property type="entry name" value="Lipase"/>
</dbReference>
<dbReference type="CDD" id="cd00707">
    <property type="entry name" value="Pancreat_lipase_like"/>
    <property type="match status" value="1"/>
</dbReference>
<evidence type="ECO:0000313" key="6">
    <source>
        <dbReference type="EnsemblMetazoa" id="XP_016662740.1"/>
    </source>
</evidence>
<proteinExistence type="inferred from homology"/>
<dbReference type="InterPro" id="IPR000734">
    <property type="entry name" value="TAG_lipase"/>
</dbReference>
<dbReference type="Pfam" id="PF00151">
    <property type="entry name" value="Lipase"/>
    <property type="match status" value="1"/>
</dbReference>
<dbReference type="GO" id="GO:0005615">
    <property type="term" value="C:extracellular space"/>
    <property type="evidence" value="ECO:0007669"/>
    <property type="project" value="TreeGrafter"/>
</dbReference>
<accession>A0A8R2H6Z7</accession>
<evidence type="ECO:0000313" key="7">
    <source>
        <dbReference type="Proteomes" id="UP000007819"/>
    </source>
</evidence>
<evidence type="ECO:0000256" key="3">
    <source>
        <dbReference type="ARBA" id="ARBA00022525"/>
    </source>
</evidence>
<organism evidence="6 7">
    <name type="scientific">Acyrthosiphon pisum</name>
    <name type="common">Pea aphid</name>
    <dbReference type="NCBI Taxonomy" id="7029"/>
    <lineage>
        <taxon>Eukaryota</taxon>
        <taxon>Metazoa</taxon>
        <taxon>Ecdysozoa</taxon>
        <taxon>Arthropoda</taxon>
        <taxon>Hexapoda</taxon>
        <taxon>Insecta</taxon>
        <taxon>Pterygota</taxon>
        <taxon>Neoptera</taxon>
        <taxon>Paraneoptera</taxon>
        <taxon>Hemiptera</taxon>
        <taxon>Sternorrhyncha</taxon>
        <taxon>Aphidomorpha</taxon>
        <taxon>Aphidoidea</taxon>
        <taxon>Aphididae</taxon>
        <taxon>Macrosiphini</taxon>
        <taxon>Acyrthosiphon</taxon>
    </lineage>
</organism>
<sequence>MSVKLLNYPITKKMLFCMLTIFIFSYDITSGSDSYDDYNEVFEDNIDNFYDIDIYHENYAQYQTANHVFYWLYTRDDTDGQMLNRSEPHMIESTTYDPENPIKVIVHGWLGSTQEKSGVCSYNVKSYFEVGNYNVICVDWKQYSTDLSYAVAKKRSKYIALDIVKVLLRITNNMTMGCYDTMHVIGHSMGAHIAGHVGKNLPGLDRITGLDPAKPMYEKSGPDDRLDMNDANYVDVMHTNAGQNGLNKSIGHMDYYPNGGSKQPGCVERSDKPGACSHCRSYHYYSHSIWSRDDYVAYRCPSWADFQADRCVNASKNLMGEFADRTKDDGVYFLEACVQD</sequence>
<protein>
    <recommendedName>
        <fullName evidence="5">Lipase domain-containing protein</fullName>
    </recommendedName>
</protein>
<comment type="similarity">
    <text evidence="2 4">Belongs to the AB hydrolase superfamily. Lipase family.</text>
</comment>
<dbReference type="GO" id="GO:0016298">
    <property type="term" value="F:lipase activity"/>
    <property type="evidence" value="ECO:0007669"/>
    <property type="project" value="InterPro"/>
</dbReference>
<dbReference type="PRINTS" id="PR00821">
    <property type="entry name" value="TAGLIPASE"/>
</dbReference>
<name>A0A8R2H6Z7_ACYPI</name>
<dbReference type="GO" id="GO:0016042">
    <property type="term" value="P:lipid catabolic process"/>
    <property type="evidence" value="ECO:0007669"/>
    <property type="project" value="TreeGrafter"/>
</dbReference>
<dbReference type="InterPro" id="IPR033906">
    <property type="entry name" value="Lipase_N"/>
</dbReference>
<evidence type="ECO:0000259" key="5">
    <source>
        <dbReference type="Pfam" id="PF00151"/>
    </source>
</evidence>
<dbReference type="AlphaFoldDB" id="A0A8R2H6Z7"/>
<evidence type="ECO:0000256" key="4">
    <source>
        <dbReference type="RuleBase" id="RU004262"/>
    </source>
</evidence>
<dbReference type="Gene3D" id="3.40.50.1820">
    <property type="entry name" value="alpha/beta hydrolase"/>
    <property type="match status" value="1"/>
</dbReference>
<dbReference type="RefSeq" id="XP_016662740.1">
    <property type="nucleotide sequence ID" value="XM_016807251.1"/>
</dbReference>
<dbReference type="GeneID" id="100571472"/>
<comment type="subcellular location">
    <subcellularLocation>
        <location evidence="1">Secreted</location>
    </subcellularLocation>
</comment>
<dbReference type="KEGG" id="api:100571472"/>
<dbReference type="GO" id="GO:0017171">
    <property type="term" value="F:serine hydrolase activity"/>
    <property type="evidence" value="ECO:0007669"/>
    <property type="project" value="TreeGrafter"/>
</dbReference>
<evidence type="ECO:0000256" key="2">
    <source>
        <dbReference type="ARBA" id="ARBA00010701"/>
    </source>
</evidence>
<dbReference type="EnsemblMetazoa" id="XM_016807251.2">
    <property type="protein sequence ID" value="XP_016662740.1"/>
    <property type="gene ID" value="LOC100571472"/>
</dbReference>
<feature type="domain" description="Lipase" evidence="5">
    <location>
        <begin position="64"/>
        <end position="327"/>
    </location>
</feature>
<keyword evidence="3" id="KW-0964">Secreted</keyword>
<evidence type="ECO:0000256" key="1">
    <source>
        <dbReference type="ARBA" id="ARBA00004613"/>
    </source>
</evidence>
<reference evidence="7" key="1">
    <citation type="submission" date="2010-06" db="EMBL/GenBank/DDBJ databases">
        <authorList>
            <person name="Jiang H."/>
            <person name="Abraham K."/>
            <person name="Ali S."/>
            <person name="Alsbrooks S.L."/>
            <person name="Anim B.N."/>
            <person name="Anosike U.S."/>
            <person name="Attaway T."/>
            <person name="Bandaranaike D.P."/>
            <person name="Battles P.K."/>
            <person name="Bell S.N."/>
            <person name="Bell A.V."/>
            <person name="Beltran B."/>
            <person name="Bickham C."/>
            <person name="Bustamante Y."/>
            <person name="Caleb T."/>
            <person name="Canada A."/>
            <person name="Cardenas V."/>
            <person name="Carter K."/>
            <person name="Chacko J."/>
            <person name="Chandrabose M.N."/>
            <person name="Chavez D."/>
            <person name="Chavez A."/>
            <person name="Chen L."/>
            <person name="Chu H.-S."/>
            <person name="Claassen K.J."/>
            <person name="Cockrell R."/>
            <person name="Collins M."/>
            <person name="Cooper J.A."/>
            <person name="Cree A."/>
            <person name="Curry S.M."/>
            <person name="Da Y."/>
            <person name="Dao M.D."/>
            <person name="Das B."/>
            <person name="Davila M.-L."/>
            <person name="Davy-Carroll L."/>
            <person name="Denson S."/>
            <person name="Dinh H."/>
            <person name="Ebong V.E."/>
            <person name="Edwards J.R."/>
            <person name="Egan A."/>
            <person name="El-Daye J."/>
            <person name="Escobedo L."/>
            <person name="Fernandez S."/>
            <person name="Fernando P.R."/>
            <person name="Flagg N."/>
            <person name="Forbes L.D."/>
            <person name="Fowler R.G."/>
            <person name="Fu Q."/>
            <person name="Gabisi R.A."/>
            <person name="Ganer J."/>
            <person name="Garbino Pronczuk A."/>
            <person name="Garcia R.M."/>
            <person name="Garner T."/>
            <person name="Garrett T.E."/>
            <person name="Gonzalez D.A."/>
            <person name="Hamid H."/>
            <person name="Hawkins E.S."/>
            <person name="Hirani K."/>
            <person name="Hogues M.E."/>
            <person name="Hollins B."/>
            <person name="Hsiao C.-H."/>
            <person name="Jabil R."/>
            <person name="James M.L."/>
            <person name="Jhangiani S.N."/>
            <person name="Johnson B."/>
            <person name="Johnson Q."/>
            <person name="Joshi V."/>
            <person name="Kalu J.B."/>
            <person name="Kam C."/>
            <person name="Kashfia A."/>
            <person name="Keebler J."/>
            <person name="Kisamo H."/>
            <person name="Kovar C.L."/>
            <person name="Lago L.A."/>
            <person name="Lai C.-Y."/>
            <person name="Laidlaw J."/>
            <person name="Lara F."/>
            <person name="Le T.-K."/>
            <person name="Lee S.L."/>
            <person name="Legall F.H."/>
            <person name="Lemon S.J."/>
            <person name="Lewis L.R."/>
            <person name="Li B."/>
            <person name="Liu Y."/>
            <person name="Liu Y.-S."/>
            <person name="Lopez J."/>
            <person name="Lozado R.J."/>
            <person name="Lu J."/>
            <person name="Madu R.C."/>
            <person name="Maheshwari M."/>
            <person name="Maheshwari R."/>
            <person name="Malloy K."/>
            <person name="Martinez E."/>
            <person name="Mathew T."/>
            <person name="Mercado I.C."/>
            <person name="Mercado C."/>
            <person name="Meyer B."/>
            <person name="Montgomery K."/>
            <person name="Morgan M.B."/>
            <person name="Munidasa M."/>
            <person name="Nazareth L.V."/>
            <person name="Nelson J."/>
            <person name="Ng B.M."/>
            <person name="Nguyen N.B."/>
            <person name="Nguyen P.Q."/>
            <person name="Nguyen T."/>
            <person name="Obregon M."/>
            <person name="Okwuonu G.O."/>
            <person name="Onwere C.G."/>
            <person name="Orozco G."/>
            <person name="Parra A."/>
            <person name="Patel S."/>
            <person name="Patil S."/>
            <person name="Perez A."/>
            <person name="Perez Y."/>
            <person name="Pham C."/>
            <person name="Primus E.L."/>
            <person name="Pu L.-L."/>
            <person name="Puazo M."/>
            <person name="Qin X."/>
            <person name="Quiroz J.B."/>
            <person name="Reese J."/>
            <person name="Richards S."/>
            <person name="Rives C.M."/>
            <person name="Robberts R."/>
            <person name="Ruiz S.J."/>
            <person name="Ruiz M.J."/>
            <person name="Santibanez J."/>
            <person name="Schneider B.W."/>
            <person name="Sisson I."/>
            <person name="Smith M."/>
            <person name="Sodergren E."/>
            <person name="Song X.-Z."/>
            <person name="Song B.B."/>
            <person name="Summersgill H."/>
            <person name="Thelus R."/>
            <person name="Thornton R.D."/>
            <person name="Trejos Z.Y."/>
            <person name="Usmani K."/>
            <person name="Vattathil S."/>
            <person name="Villasana D."/>
            <person name="Walker D.L."/>
            <person name="Wang S."/>
            <person name="Wang K."/>
            <person name="White C.S."/>
            <person name="Williams A.C."/>
            <person name="Williamson J."/>
            <person name="Wilson K."/>
            <person name="Woghiren I.O."/>
            <person name="Woodworth J.R."/>
            <person name="Worley K.C."/>
            <person name="Wright R.A."/>
            <person name="Wu W."/>
            <person name="Young L."/>
            <person name="Zhang L."/>
            <person name="Zhang J."/>
            <person name="Zhu Y."/>
            <person name="Muzny D.M."/>
            <person name="Weinstock G."/>
            <person name="Gibbs R.A."/>
        </authorList>
    </citation>
    <scope>NUCLEOTIDE SEQUENCE [LARGE SCALE GENOMIC DNA]</scope>
    <source>
        <strain evidence="7">LSR1</strain>
    </source>
</reference>
<dbReference type="Proteomes" id="UP000007819">
    <property type="component" value="Chromosome A3"/>
</dbReference>
<reference evidence="6" key="2">
    <citation type="submission" date="2022-06" db="UniProtKB">
        <authorList>
            <consortium name="EnsemblMetazoa"/>
        </authorList>
    </citation>
    <scope>IDENTIFICATION</scope>
</reference>
<dbReference type="InterPro" id="IPR029058">
    <property type="entry name" value="AB_hydrolase_fold"/>
</dbReference>